<dbReference type="OrthoDB" id="9787227at2"/>
<keyword evidence="3 5" id="KW-0067">ATP-binding</keyword>
<dbReference type="InterPro" id="IPR003593">
    <property type="entry name" value="AAA+_ATPase"/>
</dbReference>
<gene>
    <name evidence="5" type="ORF">PSA7680_00459</name>
</gene>
<dbReference type="InterPro" id="IPR027417">
    <property type="entry name" value="P-loop_NTPase"/>
</dbReference>
<dbReference type="GO" id="GO:0016887">
    <property type="term" value="F:ATP hydrolysis activity"/>
    <property type="evidence" value="ECO:0007669"/>
    <property type="project" value="InterPro"/>
</dbReference>
<protein>
    <submittedName>
        <fullName evidence="5">Putative ABC transporter ATP-binding protein/MT1014</fullName>
    </submittedName>
</protein>
<dbReference type="PANTHER" id="PTHR24220">
    <property type="entry name" value="IMPORT ATP-BINDING PROTEIN"/>
    <property type="match status" value="1"/>
</dbReference>
<dbReference type="Proteomes" id="UP000193409">
    <property type="component" value="Unassembled WGS sequence"/>
</dbReference>
<dbReference type="InterPro" id="IPR003439">
    <property type="entry name" value="ABC_transporter-like_ATP-bd"/>
</dbReference>
<keyword evidence="1" id="KW-0813">Transport</keyword>
<dbReference type="GO" id="GO:0005524">
    <property type="term" value="F:ATP binding"/>
    <property type="evidence" value="ECO:0007669"/>
    <property type="project" value="UniProtKB-KW"/>
</dbReference>
<evidence type="ECO:0000256" key="1">
    <source>
        <dbReference type="ARBA" id="ARBA00022448"/>
    </source>
</evidence>
<name>A0A1Y5RFU2_9RHOB</name>
<evidence type="ECO:0000256" key="3">
    <source>
        <dbReference type="ARBA" id="ARBA00022840"/>
    </source>
</evidence>
<dbReference type="RefSeq" id="WP_085867031.1">
    <property type="nucleotide sequence ID" value="NZ_FWFQ01000002.1"/>
</dbReference>
<keyword evidence="6" id="KW-1185">Reference proteome</keyword>
<evidence type="ECO:0000313" key="6">
    <source>
        <dbReference type="Proteomes" id="UP000193409"/>
    </source>
</evidence>
<dbReference type="PANTHER" id="PTHR24220:SF611">
    <property type="entry name" value="ATP-BINDING COMPONENT OF ABC TRANSPORTER-RELATED"/>
    <property type="match status" value="1"/>
</dbReference>
<dbReference type="GO" id="GO:0005886">
    <property type="term" value="C:plasma membrane"/>
    <property type="evidence" value="ECO:0007669"/>
    <property type="project" value="TreeGrafter"/>
</dbReference>
<feature type="domain" description="ABC transporter" evidence="4">
    <location>
        <begin position="2"/>
        <end position="233"/>
    </location>
</feature>
<dbReference type="CDD" id="cd03255">
    <property type="entry name" value="ABC_MJ0796_LolCDE_FtsE"/>
    <property type="match status" value="1"/>
</dbReference>
<evidence type="ECO:0000256" key="2">
    <source>
        <dbReference type="ARBA" id="ARBA00022741"/>
    </source>
</evidence>
<dbReference type="EMBL" id="FWFQ01000002">
    <property type="protein sequence ID" value="SLN16519.1"/>
    <property type="molecule type" value="Genomic_DNA"/>
</dbReference>
<organism evidence="5 6">
    <name type="scientific">Pseudoruegeria aquimaris</name>
    <dbReference type="NCBI Taxonomy" id="393663"/>
    <lineage>
        <taxon>Bacteria</taxon>
        <taxon>Pseudomonadati</taxon>
        <taxon>Pseudomonadota</taxon>
        <taxon>Alphaproteobacteria</taxon>
        <taxon>Rhodobacterales</taxon>
        <taxon>Roseobacteraceae</taxon>
        <taxon>Pseudoruegeria</taxon>
    </lineage>
</organism>
<reference evidence="5 6" key="1">
    <citation type="submission" date="2017-03" db="EMBL/GenBank/DDBJ databases">
        <authorList>
            <person name="Afonso C.L."/>
            <person name="Miller P.J."/>
            <person name="Scott M.A."/>
            <person name="Spackman E."/>
            <person name="Goraichik I."/>
            <person name="Dimitrov K.M."/>
            <person name="Suarez D.L."/>
            <person name="Swayne D.E."/>
        </authorList>
    </citation>
    <scope>NUCLEOTIDE SEQUENCE [LARGE SCALE GENOMIC DNA]</scope>
    <source>
        <strain evidence="5 6">CECT 7680</strain>
    </source>
</reference>
<accession>A0A1Y5RFU2</accession>
<keyword evidence="2" id="KW-0547">Nucleotide-binding</keyword>
<dbReference type="Gene3D" id="3.40.50.300">
    <property type="entry name" value="P-loop containing nucleotide triphosphate hydrolases"/>
    <property type="match status" value="1"/>
</dbReference>
<dbReference type="SMART" id="SM00382">
    <property type="entry name" value="AAA"/>
    <property type="match status" value="1"/>
</dbReference>
<evidence type="ECO:0000313" key="5">
    <source>
        <dbReference type="EMBL" id="SLN16519.1"/>
    </source>
</evidence>
<dbReference type="SUPFAM" id="SSF52540">
    <property type="entry name" value="P-loop containing nucleoside triphosphate hydrolases"/>
    <property type="match status" value="1"/>
</dbReference>
<dbReference type="InterPro" id="IPR015854">
    <property type="entry name" value="ABC_transpr_LolD-like"/>
</dbReference>
<dbReference type="InterPro" id="IPR017911">
    <property type="entry name" value="MacB-like_ATP-bd"/>
</dbReference>
<dbReference type="PROSITE" id="PS50893">
    <property type="entry name" value="ABC_TRANSPORTER_2"/>
    <property type="match status" value="1"/>
</dbReference>
<proteinExistence type="predicted"/>
<dbReference type="AlphaFoldDB" id="A0A1Y5RFU2"/>
<evidence type="ECO:0000259" key="4">
    <source>
        <dbReference type="PROSITE" id="PS50893"/>
    </source>
</evidence>
<sequence length="233" mass="24681">MIDVENATFSWAPRTAAAPGTGVLDIASFHLDAGETAFLHGPSGCGKSTFLGLVAGVLQAQGGTVRVDGTDLGSLSAPARDRFRADRMGVIFQMFNLLPYLSVLDNVLLAVRFSERRHAALGAQAKDEALRLLAHLRMDAPELLAAPVARLSVGQQQRVAAARALLGRPPVVLADEPTSALDEEVKAEFIDLLLAECAEAGSTLLFVSHDPRLAGRFDRAVEFRDLAAGRAAA</sequence>
<dbReference type="GO" id="GO:0022857">
    <property type="term" value="F:transmembrane transporter activity"/>
    <property type="evidence" value="ECO:0007669"/>
    <property type="project" value="TreeGrafter"/>
</dbReference>
<dbReference type="Pfam" id="PF00005">
    <property type="entry name" value="ABC_tran"/>
    <property type="match status" value="1"/>
</dbReference>